<dbReference type="AlphaFoldDB" id="A0A3S1B6G8"/>
<dbReference type="EMBL" id="RZNX01000009">
    <property type="protein sequence ID" value="RUT28689.1"/>
    <property type="molecule type" value="Genomic_DNA"/>
</dbReference>
<dbReference type="RefSeq" id="WP_127200443.1">
    <property type="nucleotide sequence ID" value="NZ_RZNX01000009.1"/>
</dbReference>
<dbReference type="Gene3D" id="1.10.10.60">
    <property type="entry name" value="Homeodomain-like"/>
    <property type="match status" value="2"/>
</dbReference>
<name>A0A3S1B6G8_9BACL</name>
<evidence type="ECO:0000256" key="3">
    <source>
        <dbReference type="ARBA" id="ARBA00023163"/>
    </source>
</evidence>
<evidence type="ECO:0000256" key="1">
    <source>
        <dbReference type="ARBA" id="ARBA00023015"/>
    </source>
</evidence>
<evidence type="ECO:0000256" key="2">
    <source>
        <dbReference type="ARBA" id="ARBA00023125"/>
    </source>
</evidence>
<dbReference type="Proteomes" id="UP000272464">
    <property type="component" value="Unassembled WGS sequence"/>
</dbReference>
<dbReference type="Pfam" id="PF12833">
    <property type="entry name" value="HTH_18"/>
    <property type="match status" value="1"/>
</dbReference>
<evidence type="ECO:0000259" key="4">
    <source>
        <dbReference type="PROSITE" id="PS01124"/>
    </source>
</evidence>
<comment type="caution">
    <text evidence="5">The sequence shown here is derived from an EMBL/GenBank/DDBJ whole genome shotgun (WGS) entry which is preliminary data.</text>
</comment>
<dbReference type="SUPFAM" id="SSF46689">
    <property type="entry name" value="Homeodomain-like"/>
    <property type="match status" value="2"/>
</dbReference>
<keyword evidence="1" id="KW-0805">Transcription regulation</keyword>
<dbReference type="Pfam" id="PF02311">
    <property type="entry name" value="AraC_binding"/>
    <property type="match status" value="1"/>
</dbReference>
<dbReference type="OrthoDB" id="9813413at2"/>
<dbReference type="SMART" id="SM00342">
    <property type="entry name" value="HTH_ARAC"/>
    <property type="match status" value="1"/>
</dbReference>
<feature type="domain" description="HTH araC/xylS-type" evidence="4">
    <location>
        <begin position="180"/>
        <end position="279"/>
    </location>
</feature>
<reference evidence="5 6" key="1">
    <citation type="submission" date="2018-12" db="EMBL/GenBank/DDBJ databases">
        <authorList>
            <person name="Sun L."/>
            <person name="Chen Z."/>
        </authorList>
    </citation>
    <scope>NUCLEOTIDE SEQUENCE [LARGE SCALE GENOMIC DNA]</scope>
    <source>
        <strain evidence="5 6">3-5-3</strain>
    </source>
</reference>
<dbReference type="SUPFAM" id="SSF51215">
    <property type="entry name" value="Regulatory protein AraC"/>
    <property type="match status" value="1"/>
</dbReference>
<dbReference type="CDD" id="cd06986">
    <property type="entry name" value="cupin_MmsR-like_N"/>
    <property type="match status" value="1"/>
</dbReference>
<gene>
    <name evidence="5" type="ORF">EJP77_16970</name>
</gene>
<sequence>MNPETYSAAANPLYSGTEALHVLFSGESQTAPDHRLGPKVYNFYLFHFVEKGRGTYRTEFSSYQLEAGEGFLIHPDQLVSYASDGSDPWRYRWIAFAGEGAAELVQRAGFHLQQPILRSTPDSAIPGLLKTVLRAFRKNRNNADLTSLGCLYMLMAEAEEKLREQSGYTGGKSGVQQVVKQMIQYMASQYAYPVSIEQMSASMGYNRAYLSRIFKQQIGVSPVTYLLKLRMDKARELLRDRPELSIEQVAASVGLPDALYFSRQFSRLQGRSPSSYRKSVTGADVSAD</sequence>
<keyword evidence="2" id="KW-0238">DNA-binding</keyword>
<evidence type="ECO:0000313" key="6">
    <source>
        <dbReference type="Proteomes" id="UP000272464"/>
    </source>
</evidence>
<dbReference type="InterPro" id="IPR009057">
    <property type="entry name" value="Homeodomain-like_sf"/>
</dbReference>
<dbReference type="GO" id="GO:0043565">
    <property type="term" value="F:sequence-specific DNA binding"/>
    <property type="evidence" value="ECO:0007669"/>
    <property type="project" value="InterPro"/>
</dbReference>
<dbReference type="PANTHER" id="PTHR43280:SF2">
    <property type="entry name" value="HTH-TYPE TRANSCRIPTIONAL REGULATOR EXSA"/>
    <property type="match status" value="1"/>
</dbReference>
<proteinExistence type="predicted"/>
<dbReference type="PROSITE" id="PS01124">
    <property type="entry name" value="HTH_ARAC_FAMILY_2"/>
    <property type="match status" value="1"/>
</dbReference>
<dbReference type="InterPro" id="IPR037923">
    <property type="entry name" value="HTH-like"/>
</dbReference>
<dbReference type="PROSITE" id="PS00041">
    <property type="entry name" value="HTH_ARAC_FAMILY_1"/>
    <property type="match status" value="1"/>
</dbReference>
<dbReference type="PANTHER" id="PTHR43280">
    <property type="entry name" value="ARAC-FAMILY TRANSCRIPTIONAL REGULATOR"/>
    <property type="match status" value="1"/>
</dbReference>
<protein>
    <submittedName>
        <fullName evidence="5">AraC family transcriptional regulator</fullName>
    </submittedName>
</protein>
<accession>A0A3S1B6G8</accession>
<keyword evidence="3" id="KW-0804">Transcription</keyword>
<dbReference type="InterPro" id="IPR003313">
    <property type="entry name" value="AraC-bd"/>
</dbReference>
<dbReference type="InterPro" id="IPR018060">
    <property type="entry name" value="HTH_AraC"/>
</dbReference>
<keyword evidence="6" id="KW-1185">Reference proteome</keyword>
<dbReference type="GO" id="GO:0003700">
    <property type="term" value="F:DNA-binding transcription factor activity"/>
    <property type="evidence" value="ECO:0007669"/>
    <property type="project" value="InterPro"/>
</dbReference>
<dbReference type="InterPro" id="IPR018062">
    <property type="entry name" value="HTH_AraC-typ_CS"/>
</dbReference>
<organism evidence="5 6">
    <name type="scientific">Paenibacillus zeisoli</name>
    <dbReference type="NCBI Taxonomy" id="2496267"/>
    <lineage>
        <taxon>Bacteria</taxon>
        <taxon>Bacillati</taxon>
        <taxon>Bacillota</taxon>
        <taxon>Bacilli</taxon>
        <taxon>Bacillales</taxon>
        <taxon>Paenibacillaceae</taxon>
        <taxon>Paenibacillus</taxon>
    </lineage>
</organism>
<evidence type="ECO:0000313" key="5">
    <source>
        <dbReference type="EMBL" id="RUT28689.1"/>
    </source>
</evidence>
<dbReference type="Gene3D" id="2.60.120.280">
    <property type="entry name" value="Regulatory protein AraC"/>
    <property type="match status" value="1"/>
</dbReference>